<reference evidence="4" key="2">
    <citation type="submission" date="2021-04" db="EMBL/GenBank/DDBJ databases">
        <authorList>
            <person name="Gilroy R."/>
        </authorList>
    </citation>
    <scope>NUCLEOTIDE SEQUENCE</scope>
    <source>
        <strain evidence="4">ChiGjej4B4-18154</strain>
    </source>
</reference>
<comment type="subcellular location">
    <subcellularLocation>
        <location evidence="1">Cell envelope</location>
    </subcellularLocation>
</comment>
<feature type="region of interest" description="Disordered" evidence="3">
    <location>
        <begin position="231"/>
        <end position="250"/>
    </location>
</feature>
<name>A0A9D2E250_9FIRM</name>
<dbReference type="GO" id="GO:0030313">
    <property type="term" value="C:cell envelope"/>
    <property type="evidence" value="ECO:0007669"/>
    <property type="project" value="UniProtKB-SubCell"/>
</dbReference>
<evidence type="ECO:0000256" key="1">
    <source>
        <dbReference type="ARBA" id="ARBA00004196"/>
    </source>
</evidence>
<dbReference type="PANTHER" id="PTHR32347">
    <property type="entry name" value="EFFLUX SYSTEM COMPONENT YKNX-RELATED"/>
    <property type="match status" value="1"/>
</dbReference>
<comment type="caution">
    <text evidence="4">The sequence shown here is derived from an EMBL/GenBank/DDBJ whole genome shotgun (WGS) entry which is preliminary data.</text>
</comment>
<dbReference type="Proteomes" id="UP000824035">
    <property type="component" value="Unassembled WGS sequence"/>
</dbReference>
<evidence type="ECO:0000256" key="2">
    <source>
        <dbReference type="ARBA" id="ARBA00023054"/>
    </source>
</evidence>
<sequence length="499" mass="51654">MNCLNKTKELLPAAARGAKALTAALTGQTAGRWALRFFAAMVVLTLAARGASGAAMARVSLATPNRGTIVQKASTSAEVTAGESEALELPAGVTVRALYASAGQTLKEGDSILLLDLEELQDQLDAAKATRSQQEAQLARLNASTAPDSSSVASAQQSLDRAKEDYTRTDERTSAAVNEAKATLSAAQTARDEAAKKLEALESQTDPAPTEEELAAARAALEDAEAALSEAKQAVSSAETSREDSLLSAKRSVENAESSLAQANEAYSQAQASASLTAQSNAAEAEALRLEKEKNDEKIDLLTSLVEAGGLVRAPRDTLLTACALEQGQPCPEGESLQLAKDGSELLVQFSLPTDQAEKVAVGQTVTVTQGSAGAEATVRRVESGGEEEPSLVTAVLPETAAGFKAGVAQAELVFSRTAYDLCLPISALRQDSQGSYVLTVEEEKTAFGITLTALRVPVTVQETDSAGQYVAVEGSIGGGVIVSSTRAVSPGASVRLEE</sequence>
<feature type="compositionally biased region" description="Polar residues" evidence="3">
    <location>
        <begin position="138"/>
        <end position="159"/>
    </location>
</feature>
<feature type="region of interest" description="Disordered" evidence="3">
    <location>
        <begin position="138"/>
        <end position="193"/>
    </location>
</feature>
<dbReference type="EMBL" id="DXBV01000001">
    <property type="protein sequence ID" value="HIZ29609.1"/>
    <property type="molecule type" value="Genomic_DNA"/>
</dbReference>
<accession>A0A9D2E250</accession>
<evidence type="ECO:0000313" key="4">
    <source>
        <dbReference type="EMBL" id="HIZ29609.1"/>
    </source>
</evidence>
<dbReference type="InterPro" id="IPR050465">
    <property type="entry name" value="UPF0194_transport"/>
</dbReference>
<evidence type="ECO:0000256" key="3">
    <source>
        <dbReference type="SAM" id="MobiDB-lite"/>
    </source>
</evidence>
<evidence type="ECO:0000313" key="5">
    <source>
        <dbReference type="Proteomes" id="UP000824035"/>
    </source>
</evidence>
<proteinExistence type="predicted"/>
<gene>
    <name evidence="4" type="ORF">H9813_00030</name>
</gene>
<dbReference type="AlphaFoldDB" id="A0A9D2E250"/>
<feature type="compositionally biased region" description="Basic and acidic residues" evidence="3">
    <location>
        <begin position="160"/>
        <end position="173"/>
    </location>
</feature>
<keyword evidence="2" id="KW-0175">Coiled coil</keyword>
<protein>
    <submittedName>
        <fullName evidence="4">HlyD family efflux transporter periplasmic adaptor subunit</fullName>
    </submittedName>
</protein>
<reference evidence="4" key="1">
    <citation type="journal article" date="2021" name="PeerJ">
        <title>Extensive microbial diversity within the chicken gut microbiome revealed by metagenomics and culture.</title>
        <authorList>
            <person name="Gilroy R."/>
            <person name="Ravi A."/>
            <person name="Getino M."/>
            <person name="Pursley I."/>
            <person name="Horton D.L."/>
            <person name="Alikhan N.F."/>
            <person name="Baker D."/>
            <person name="Gharbi K."/>
            <person name="Hall N."/>
            <person name="Watson M."/>
            <person name="Adriaenssens E.M."/>
            <person name="Foster-Nyarko E."/>
            <person name="Jarju S."/>
            <person name="Secka A."/>
            <person name="Antonio M."/>
            <person name="Oren A."/>
            <person name="Chaudhuri R.R."/>
            <person name="La Ragione R."/>
            <person name="Hildebrand F."/>
            <person name="Pallen M.J."/>
        </authorList>
    </citation>
    <scope>NUCLEOTIDE SEQUENCE</scope>
    <source>
        <strain evidence="4">ChiGjej4B4-18154</strain>
    </source>
</reference>
<organism evidence="4 5">
    <name type="scientific">Candidatus Allofournierella merdipullorum</name>
    <dbReference type="NCBI Taxonomy" id="2838595"/>
    <lineage>
        <taxon>Bacteria</taxon>
        <taxon>Bacillati</taxon>
        <taxon>Bacillota</taxon>
        <taxon>Clostridia</taxon>
        <taxon>Eubacteriales</taxon>
        <taxon>Oscillospiraceae</taxon>
        <taxon>Allofournierella</taxon>
    </lineage>
</organism>
<dbReference type="PANTHER" id="PTHR32347:SF23">
    <property type="entry name" value="BLL5650 PROTEIN"/>
    <property type="match status" value="1"/>
</dbReference>